<evidence type="ECO:0000256" key="3">
    <source>
        <dbReference type="SAM" id="MobiDB-lite"/>
    </source>
</evidence>
<feature type="region of interest" description="Disordered" evidence="3">
    <location>
        <begin position="591"/>
        <end position="730"/>
    </location>
</feature>
<evidence type="ECO:0000256" key="2">
    <source>
        <dbReference type="ARBA" id="ARBA00022971"/>
    </source>
</evidence>
<gene>
    <name evidence="5" type="ORF">DI586_08675</name>
</gene>
<evidence type="ECO:0000256" key="1">
    <source>
        <dbReference type="ARBA" id="ARBA00010873"/>
    </source>
</evidence>
<reference evidence="5 6" key="1">
    <citation type="submission" date="2017-08" db="EMBL/GenBank/DDBJ databases">
        <title>Infants hospitalized years apart are colonized by the same room-sourced microbial strains.</title>
        <authorList>
            <person name="Brooks B."/>
            <person name="Olm M.R."/>
            <person name="Firek B.A."/>
            <person name="Baker R."/>
            <person name="Thomas B.C."/>
            <person name="Morowitz M.J."/>
            <person name="Banfield J.F."/>
        </authorList>
    </citation>
    <scope>NUCLEOTIDE SEQUENCE [LARGE SCALE GENOMIC DNA]</scope>
    <source>
        <strain evidence="5">S2_006_000_R2_64</strain>
    </source>
</reference>
<dbReference type="AlphaFoldDB" id="A0A2W5FKC3"/>
<feature type="domain" description="MobA/MobL protein" evidence="4">
    <location>
        <begin position="26"/>
        <end position="228"/>
    </location>
</feature>
<feature type="compositionally biased region" description="Acidic residues" evidence="3">
    <location>
        <begin position="229"/>
        <end position="248"/>
    </location>
</feature>
<protein>
    <recommendedName>
        <fullName evidence="4">MobA/MobL protein domain-containing protein</fullName>
    </recommendedName>
</protein>
<proteinExistence type="inferred from homology"/>
<feature type="region of interest" description="Disordered" evidence="3">
    <location>
        <begin position="210"/>
        <end position="290"/>
    </location>
</feature>
<evidence type="ECO:0000259" key="4">
    <source>
        <dbReference type="Pfam" id="PF03389"/>
    </source>
</evidence>
<dbReference type="Pfam" id="PF03389">
    <property type="entry name" value="MobA_MobL"/>
    <property type="match status" value="1"/>
</dbReference>
<dbReference type="Proteomes" id="UP000249739">
    <property type="component" value="Unassembled WGS sequence"/>
</dbReference>
<feature type="compositionally biased region" description="Polar residues" evidence="3">
    <location>
        <begin position="707"/>
        <end position="724"/>
    </location>
</feature>
<comment type="similarity">
    <text evidence="1">Belongs to the MobA/MobL family.</text>
</comment>
<keyword evidence="2" id="KW-0184">Conjugation</keyword>
<feature type="compositionally biased region" description="Basic and acidic residues" evidence="3">
    <location>
        <begin position="685"/>
        <end position="699"/>
    </location>
</feature>
<dbReference type="InterPro" id="IPR005053">
    <property type="entry name" value="MobA_MobL"/>
</dbReference>
<dbReference type="NCBIfam" id="NF041496">
    <property type="entry name" value="MobQ"/>
    <property type="match status" value="1"/>
</dbReference>
<feature type="compositionally biased region" description="Low complexity" evidence="3">
    <location>
        <begin position="662"/>
        <end position="684"/>
    </location>
</feature>
<name>A0A2W5FKC3_9BACT</name>
<dbReference type="EMBL" id="QFOT01000106">
    <property type="protein sequence ID" value="PZP54834.1"/>
    <property type="molecule type" value="Genomic_DNA"/>
</dbReference>
<accession>A0A2W5FKC3</accession>
<feature type="compositionally biased region" description="Basic and acidic residues" evidence="3">
    <location>
        <begin position="265"/>
        <end position="290"/>
    </location>
</feature>
<evidence type="ECO:0000313" key="5">
    <source>
        <dbReference type="EMBL" id="PZP54834.1"/>
    </source>
</evidence>
<sequence>MTWVRGNSLAIYHCSLRSFSRGLGHSAVAAAAYRSGENLKDERTGRFHNYQNRKGVADTFILTPGNVSDTYQDRITLWSAAESSETRKNSRVAREVILALPYELTDNQRLCLTRDMAAYLVEKYQVAVDAAIHTPVEKDGHDPRNHHAHLLFTTRELSSEGFGKKTRILDDREQGPVQVELIRDVWEALANEALKAAGFETRIDKRSLEDQGIDRIPQTHIGNTATHADEEEDSEEGDSKDEDEGETDTDGKSGSGDTGTIEPNLKAKEAEITPKKDPDNKREAKAREVDNKVIDKGRSRADFVHEIKKLNEQRAAFSDVPLKIQIEKIDRLMDRLDGRLEKLKTLSDKTSLPERLKVVILSLFGKAKDAIVFREEYRQERKLTADERIVRAERQQARYGKAYRVGIHEQIREMRENIQTLKTKETEYKKYDAFVSLIERRIEQVKAEKGFLPPLPIKPEWTQKVVTKQAVNSKIGLEAKQIKEKMPIESRFSDKQERLAPVFKSTGAKTQAETVVKPEKSFTKAVSPIKAGTEAGRDQSKALIKETSSDKINFKETPEVKSAVNTKDWKITANEKMRPFMDKIQKEIQEAKAKATNENANKKSTLSEAFNNPKPEVKRTTTEDVLNKVRKEAQQARQNVPPEFRAAPYEPPPNTSKPEPTASSAFSQAWQAANPTPESEIIPEPEIHKTGSQEAEPKKPRSRMSAAFNNAASTEAQNPSSSIDPTPELK</sequence>
<feature type="compositionally biased region" description="Basic and acidic residues" evidence="3">
    <location>
        <begin position="615"/>
        <end position="634"/>
    </location>
</feature>
<evidence type="ECO:0000313" key="6">
    <source>
        <dbReference type="Proteomes" id="UP000249739"/>
    </source>
</evidence>
<organism evidence="5 6">
    <name type="scientific">Micavibrio aeruginosavorus</name>
    <dbReference type="NCBI Taxonomy" id="349221"/>
    <lineage>
        <taxon>Bacteria</taxon>
        <taxon>Pseudomonadati</taxon>
        <taxon>Bdellovibrionota</taxon>
        <taxon>Bdellovibrionia</taxon>
        <taxon>Bdellovibrionales</taxon>
        <taxon>Pseudobdellovibrionaceae</taxon>
        <taxon>Micavibrio</taxon>
    </lineage>
</organism>
<dbReference type="Gene3D" id="3.30.930.30">
    <property type="match status" value="1"/>
</dbReference>
<comment type="caution">
    <text evidence="5">The sequence shown here is derived from an EMBL/GenBank/DDBJ whole genome shotgun (WGS) entry which is preliminary data.</text>
</comment>